<organism evidence="2">
    <name type="scientific">uncultured Solirubrobacteraceae bacterium</name>
    <dbReference type="NCBI Taxonomy" id="1162706"/>
    <lineage>
        <taxon>Bacteria</taxon>
        <taxon>Bacillati</taxon>
        <taxon>Actinomycetota</taxon>
        <taxon>Thermoleophilia</taxon>
        <taxon>Solirubrobacterales</taxon>
        <taxon>Solirubrobacteraceae</taxon>
        <taxon>environmental samples</taxon>
    </lineage>
</organism>
<feature type="compositionally biased region" description="Basic residues" evidence="1">
    <location>
        <begin position="113"/>
        <end position="131"/>
    </location>
</feature>
<dbReference type="AlphaFoldDB" id="A0A6J4TXK5"/>
<evidence type="ECO:0000256" key="1">
    <source>
        <dbReference type="SAM" id="MobiDB-lite"/>
    </source>
</evidence>
<evidence type="ECO:0000313" key="2">
    <source>
        <dbReference type="EMBL" id="CAA9534419.1"/>
    </source>
</evidence>
<name>A0A6J4TXK5_9ACTN</name>
<feature type="compositionally biased region" description="Basic residues" evidence="1">
    <location>
        <begin position="169"/>
        <end position="183"/>
    </location>
</feature>
<protein>
    <submittedName>
        <fullName evidence="2">Uncharacterized protein</fullName>
    </submittedName>
</protein>
<dbReference type="EMBL" id="CADCVS010000535">
    <property type="protein sequence ID" value="CAA9534419.1"/>
    <property type="molecule type" value="Genomic_DNA"/>
</dbReference>
<accession>A0A6J4TXK5</accession>
<feature type="compositionally biased region" description="Basic and acidic residues" evidence="1">
    <location>
        <begin position="77"/>
        <end position="105"/>
    </location>
</feature>
<feature type="compositionally biased region" description="Basic residues" evidence="1">
    <location>
        <begin position="52"/>
        <end position="76"/>
    </location>
</feature>
<feature type="non-terminal residue" evidence="2">
    <location>
        <position position="1"/>
    </location>
</feature>
<feature type="compositionally biased region" description="Basic and acidic residues" evidence="1">
    <location>
        <begin position="151"/>
        <end position="168"/>
    </location>
</feature>
<gene>
    <name evidence="2" type="ORF">AVDCRST_MAG30-4083</name>
</gene>
<sequence length="183" mass="20810">ERRRRHLFRTHPRPALPAAGPAPVRLLDGRPAADGSDRPRPHPPRARGDRLLRRRGARRRVLRARPRGVGARHRPRDRPPRTDARDRRGGGDRRGRADRARRDPGVDAALRPPRPRHARRCRGAAARRLHARAVAGPRAGARPPARRLRDRVRDARVHLRPRPAADRRGGRRAVPARRARAVR</sequence>
<feature type="compositionally biased region" description="Basic and acidic residues" evidence="1">
    <location>
        <begin position="35"/>
        <end position="51"/>
    </location>
</feature>
<feature type="non-terminal residue" evidence="2">
    <location>
        <position position="183"/>
    </location>
</feature>
<reference evidence="2" key="1">
    <citation type="submission" date="2020-02" db="EMBL/GenBank/DDBJ databases">
        <authorList>
            <person name="Meier V. D."/>
        </authorList>
    </citation>
    <scope>NUCLEOTIDE SEQUENCE</scope>
    <source>
        <strain evidence="2">AVDCRST_MAG30</strain>
    </source>
</reference>
<feature type="compositionally biased region" description="Low complexity" evidence="1">
    <location>
        <begin position="132"/>
        <end position="143"/>
    </location>
</feature>
<feature type="region of interest" description="Disordered" evidence="1">
    <location>
        <begin position="1"/>
        <end position="183"/>
    </location>
</feature>
<proteinExistence type="predicted"/>
<feature type="compositionally biased region" description="Basic residues" evidence="1">
    <location>
        <begin position="1"/>
        <end position="12"/>
    </location>
</feature>